<organism evidence="2 3">
    <name type="scientific">Invertebrate iridovirus 25</name>
    <dbReference type="NCBI Taxonomy" id="1301280"/>
    <lineage>
        <taxon>Viruses</taxon>
        <taxon>Varidnaviria</taxon>
        <taxon>Bamfordvirae</taxon>
        <taxon>Nucleocytoviricota</taxon>
        <taxon>Megaviricetes</taxon>
        <taxon>Pimascovirales</taxon>
        <taxon>Pimascovirales incertae sedis</taxon>
        <taxon>Iridoviridae</taxon>
        <taxon>Betairidovirinae</taxon>
        <taxon>Chloriridovirus</taxon>
        <taxon>Chloriridovirus simulium2</taxon>
    </lineage>
</organism>
<feature type="transmembrane region" description="Helical" evidence="1">
    <location>
        <begin position="68"/>
        <end position="92"/>
    </location>
</feature>
<dbReference type="KEGG" id="vg:18501393"/>
<keyword evidence="1" id="KW-0472">Membrane</keyword>
<keyword evidence="1" id="KW-0812">Transmembrane</keyword>
<protein>
    <submittedName>
        <fullName evidence="2">Uncharacterized protein</fullName>
    </submittedName>
</protein>
<dbReference type="Proteomes" id="UP000097612">
    <property type="component" value="Segment"/>
</dbReference>
<reference evidence="2 3" key="1">
    <citation type="journal article" date="2013" name="Arch. Virol.">
        <title>Complete genome sequence of invertebrate iridovirus IIV-25 isolated from a blackfly larva.</title>
        <authorList>
            <person name="Piegu B."/>
            <person name="Guizard S."/>
            <person name="Spears T."/>
            <person name="Cruaud C."/>
            <person name="Couloux A."/>
            <person name="Bideshi D.K."/>
            <person name="Federici B.A."/>
            <person name="Bigot Y."/>
        </authorList>
    </citation>
    <scope>NUCLEOTIDE SEQUENCE [LARGE SCALE GENOMIC DNA]</scope>
</reference>
<sequence length="94" mass="9360">MSIPNLAAVSQLLSLATGLLSTNNVSAIPVINQLFPVITQLLSGASGPSVVPTLSGLLPLLSASFPQLAPLLIVIISLLSLPGGLPAGLAGLRV</sequence>
<proteinExistence type="predicted"/>
<evidence type="ECO:0000313" key="3">
    <source>
        <dbReference type="Proteomes" id="UP000097612"/>
    </source>
</evidence>
<accession>W8W2S3</accession>
<dbReference type="RefSeq" id="YP_009010554.1">
    <property type="nucleotide sequence ID" value="NC_023613.1"/>
</dbReference>
<evidence type="ECO:0000256" key="1">
    <source>
        <dbReference type="SAM" id="Phobius"/>
    </source>
</evidence>
<keyword evidence="1" id="KW-1133">Transmembrane helix</keyword>
<name>W8W2S3_9VIRU</name>
<dbReference type="GeneID" id="18501393"/>
<keyword evidence="3" id="KW-1185">Reference proteome</keyword>
<evidence type="ECO:0000313" key="2">
    <source>
        <dbReference type="EMBL" id="CCV02039.1"/>
    </source>
</evidence>
<gene>
    <name evidence="2" type="primary">021L</name>
    <name evidence="2" type="ORF">IIV25_021L</name>
</gene>
<dbReference type="EMBL" id="HF920635">
    <property type="protein sequence ID" value="CCV02039.1"/>
    <property type="molecule type" value="Genomic_DNA"/>
</dbReference>